<comment type="caution">
    <text evidence="1">The sequence shown here is derived from an EMBL/GenBank/DDBJ whole genome shotgun (WGS) entry which is preliminary data.</text>
</comment>
<dbReference type="Proteomes" id="UP001151760">
    <property type="component" value="Unassembled WGS sequence"/>
</dbReference>
<accession>A0ABQ4YTW2</accession>
<keyword evidence="2" id="KW-1185">Reference proteome</keyword>
<evidence type="ECO:0000313" key="2">
    <source>
        <dbReference type="Proteomes" id="UP001151760"/>
    </source>
</evidence>
<protein>
    <submittedName>
        <fullName evidence="1">Uncharacterized protein</fullName>
    </submittedName>
</protein>
<dbReference type="EMBL" id="BQNB010010710">
    <property type="protein sequence ID" value="GJS80946.1"/>
    <property type="molecule type" value="Genomic_DNA"/>
</dbReference>
<evidence type="ECO:0000313" key="1">
    <source>
        <dbReference type="EMBL" id="GJS80946.1"/>
    </source>
</evidence>
<gene>
    <name evidence="1" type="ORF">Tco_0747487</name>
</gene>
<sequence length="161" mass="17645">MRVNIPEFNGNTLNPDGFIDWLVAVKEVFEFKEVLENKRARSSTLGPASPNHTTTSLYLSPCNNMRMEKASVMRYDIHSSILKGPGYVNHGPPSYSSSRFPAGAGCNNGEYAKGCFFTAMAAATVTWSRFSAGCLRLRGRRFCDSSLVVLVLTSAMAFTLS</sequence>
<organism evidence="1 2">
    <name type="scientific">Tanacetum coccineum</name>
    <dbReference type="NCBI Taxonomy" id="301880"/>
    <lineage>
        <taxon>Eukaryota</taxon>
        <taxon>Viridiplantae</taxon>
        <taxon>Streptophyta</taxon>
        <taxon>Embryophyta</taxon>
        <taxon>Tracheophyta</taxon>
        <taxon>Spermatophyta</taxon>
        <taxon>Magnoliopsida</taxon>
        <taxon>eudicotyledons</taxon>
        <taxon>Gunneridae</taxon>
        <taxon>Pentapetalae</taxon>
        <taxon>asterids</taxon>
        <taxon>campanulids</taxon>
        <taxon>Asterales</taxon>
        <taxon>Asteraceae</taxon>
        <taxon>Asteroideae</taxon>
        <taxon>Anthemideae</taxon>
        <taxon>Anthemidinae</taxon>
        <taxon>Tanacetum</taxon>
    </lineage>
</organism>
<reference evidence="1" key="2">
    <citation type="submission" date="2022-01" db="EMBL/GenBank/DDBJ databases">
        <authorList>
            <person name="Yamashiro T."/>
            <person name="Shiraishi A."/>
            <person name="Satake H."/>
            <person name="Nakayama K."/>
        </authorList>
    </citation>
    <scope>NUCLEOTIDE SEQUENCE</scope>
</reference>
<proteinExistence type="predicted"/>
<reference evidence="1" key="1">
    <citation type="journal article" date="2022" name="Int. J. Mol. Sci.">
        <title>Draft Genome of Tanacetum Coccineum: Genomic Comparison of Closely Related Tanacetum-Family Plants.</title>
        <authorList>
            <person name="Yamashiro T."/>
            <person name="Shiraishi A."/>
            <person name="Nakayama K."/>
            <person name="Satake H."/>
        </authorList>
    </citation>
    <scope>NUCLEOTIDE SEQUENCE</scope>
</reference>
<name>A0ABQ4YTW2_9ASTR</name>